<dbReference type="CDD" id="cd01778">
    <property type="entry name" value="RA_RASSF1_like"/>
    <property type="match status" value="1"/>
</dbReference>
<dbReference type="SUPFAM" id="SSF54236">
    <property type="entry name" value="Ubiquitin-like"/>
    <property type="match status" value="1"/>
</dbReference>
<dbReference type="PROSITE" id="PS50200">
    <property type="entry name" value="RA"/>
    <property type="match status" value="1"/>
</dbReference>
<feature type="compositionally biased region" description="Polar residues" evidence="1">
    <location>
        <begin position="198"/>
        <end position="211"/>
    </location>
</feature>
<dbReference type="Pfam" id="PF00788">
    <property type="entry name" value="RA"/>
    <property type="match status" value="1"/>
</dbReference>
<keyword evidence="4" id="KW-1185">Reference proteome</keyword>
<evidence type="ECO:0000313" key="3">
    <source>
        <dbReference type="EMBL" id="EDQ86528.1"/>
    </source>
</evidence>
<dbReference type="InterPro" id="IPR033614">
    <property type="entry name" value="RASSF1-6"/>
</dbReference>
<evidence type="ECO:0000259" key="2">
    <source>
        <dbReference type="PROSITE" id="PS50200"/>
    </source>
</evidence>
<dbReference type="AlphaFoldDB" id="A9V7J7"/>
<dbReference type="GO" id="GO:0007165">
    <property type="term" value="P:signal transduction"/>
    <property type="evidence" value="ECO:0000318"/>
    <property type="project" value="GO_Central"/>
</dbReference>
<dbReference type="InParanoid" id="A9V7J7"/>
<reference evidence="3 4" key="1">
    <citation type="journal article" date="2008" name="Nature">
        <title>The genome of the choanoflagellate Monosiga brevicollis and the origin of metazoans.</title>
        <authorList>
            <consortium name="JGI Sequencing"/>
            <person name="King N."/>
            <person name="Westbrook M.J."/>
            <person name="Young S.L."/>
            <person name="Kuo A."/>
            <person name="Abedin M."/>
            <person name="Chapman J."/>
            <person name="Fairclough S."/>
            <person name="Hellsten U."/>
            <person name="Isogai Y."/>
            <person name="Letunic I."/>
            <person name="Marr M."/>
            <person name="Pincus D."/>
            <person name="Putnam N."/>
            <person name="Rokas A."/>
            <person name="Wright K.J."/>
            <person name="Zuzow R."/>
            <person name="Dirks W."/>
            <person name="Good M."/>
            <person name="Goodstein D."/>
            <person name="Lemons D."/>
            <person name="Li W."/>
            <person name="Lyons J.B."/>
            <person name="Morris A."/>
            <person name="Nichols S."/>
            <person name="Richter D.J."/>
            <person name="Salamov A."/>
            <person name="Bork P."/>
            <person name="Lim W.A."/>
            <person name="Manning G."/>
            <person name="Miller W.T."/>
            <person name="McGinnis W."/>
            <person name="Shapiro H."/>
            <person name="Tjian R."/>
            <person name="Grigoriev I.V."/>
            <person name="Rokhsar D."/>
        </authorList>
    </citation>
    <scope>NUCLEOTIDE SEQUENCE [LARGE SCALE GENOMIC DNA]</scope>
    <source>
        <strain evidence="4">MX1 / ATCC 50154</strain>
    </source>
</reference>
<feature type="region of interest" description="Disordered" evidence="1">
    <location>
        <begin position="105"/>
        <end position="132"/>
    </location>
</feature>
<feature type="region of interest" description="Disordered" evidence="1">
    <location>
        <begin position="20"/>
        <end position="58"/>
    </location>
</feature>
<dbReference type="RefSeq" id="XP_001748641.1">
    <property type="nucleotide sequence ID" value="XM_001748589.1"/>
</dbReference>
<dbReference type="STRING" id="81824.A9V7J7"/>
<dbReference type="InterPro" id="IPR000159">
    <property type="entry name" value="RA_dom"/>
</dbReference>
<sequence>MPVAPAALEKLLLRRELASAHPRAGAGPTIATLRLNRPPNPQRFGHQQKQQPQCHPPTFLSQQNRALPHLPACSAPPQTHDFEPHDVKLPTCRLERSIASVSSISSILSSQDEGTTTEQQRAHPKASQPDVQVGGHGLLSYLSAADIRAKINEFNATATDEQLELLDEVGDDKSFKGYIRVTLNLTRPIRVSRGDLSISISPENTDTTGSPEASLPSPGIGPSRFFRTGSGGGSGPYTPSSAAFDADTSFFLPKEVSKGLHVTSATTSQEVISILLRKFKVVSNPRKFALYEMNLLTGEKRRLRRFEEPLALKLLWGGKNRDLILSLEEYNKDQHFRWEEFTDTELHNFLRILEEEEQAAVCVVTASYDKRRAELQRQISIGSYPKIDFIHSQPTIVNLRRVISSMACPILRLRRNLITSP</sequence>
<dbReference type="Gene3D" id="1.20.5.110">
    <property type="match status" value="1"/>
</dbReference>
<dbReference type="PANTHER" id="PTHR22738">
    <property type="entry name" value="RASSF"/>
    <property type="match status" value="1"/>
</dbReference>
<dbReference type="GeneID" id="5893880"/>
<dbReference type="EMBL" id="CH991565">
    <property type="protein sequence ID" value="EDQ86528.1"/>
    <property type="molecule type" value="Genomic_DNA"/>
</dbReference>
<feature type="compositionally biased region" description="Low complexity" evidence="1">
    <location>
        <begin position="47"/>
        <end position="57"/>
    </location>
</feature>
<organism evidence="3 4">
    <name type="scientific">Monosiga brevicollis</name>
    <name type="common">Choanoflagellate</name>
    <dbReference type="NCBI Taxonomy" id="81824"/>
    <lineage>
        <taxon>Eukaryota</taxon>
        <taxon>Choanoflagellata</taxon>
        <taxon>Craspedida</taxon>
        <taxon>Salpingoecidae</taxon>
        <taxon>Monosiga</taxon>
    </lineage>
</organism>
<dbReference type="Proteomes" id="UP000001357">
    <property type="component" value="Unassembled WGS sequence"/>
</dbReference>
<feature type="domain" description="Ras-associating" evidence="2">
    <location>
        <begin position="248"/>
        <end position="330"/>
    </location>
</feature>
<gene>
    <name evidence="3" type="ORF">MONBRDRAFT_28221</name>
</gene>
<dbReference type="Gene3D" id="3.10.20.90">
    <property type="entry name" value="Phosphatidylinositol 3-kinase Catalytic Subunit, Chain A, domain 1"/>
    <property type="match status" value="1"/>
</dbReference>
<dbReference type="PANTHER" id="PTHR22738:SF10">
    <property type="entry name" value="RAS ASSOCIATION DOMAIN-CONTAINING PROTEIN 1 HOMOLOG"/>
    <property type="match status" value="1"/>
</dbReference>
<dbReference type="eggNOG" id="KOG4239">
    <property type="taxonomic scope" value="Eukaryota"/>
</dbReference>
<dbReference type="Pfam" id="PF16517">
    <property type="entry name" value="Nore1-SARAH"/>
    <property type="match status" value="1"/>
</dbReference>
<dbReference type="InterPro" id="IPR029071">
    <property type="entry name" value="Ubiquitin-like_domsf"/>
</dbReference>
<name>A9V7J7_MONBE</name>
<evidence type="ECO:0000313" key="4">
    <source>
        <dbReference type="Proteomes" id="UP000001357"/>
    </source>
</evidence>
<dbReference type="InterPro" id="IPR011524">
    <property type="entry name" value="SARAH_dom"/>
</dbReference>
<dbReference type="FunCoup" id="A9V7J7">
    <property type="interactions" value="486"/>
</dbReference>
<dbReference type="KEGG" id="mbr:MONBRDRAFT_28221"/>
<proteinExistence type="predicted"/>
<accession>A9V7J7</accession>
<dbReference type="CDD" id="cd21885">
    <property type="entry name" value="SARAH_RASSF1-like"/>
    <property type="match status" value="1"/>
</dbReference>
<feature type="region of interest" description="Disordered" evidence="1">
    <location>
        <begin position="198"/>
        <end position="239"/>
    </location>
</feature>
<dbReference type="SMART" id="SM00314">
    <property type="entry name" value="RA"/>
    <property type="match status" value="1"/>
</dbReference>
<evidence type="ECO:0000256" key="1">
    <source>
        <dbReference type="SAM" id="MobiDB-lite"/>
    </source>
</evidence>
<protein>
    <recommendedName>
        <fullName evidence="2">Ras-associating domain-containing protein</fullName>
    </recommendedName>
</protein>